<name>A0A163EA75_PHYB8</name>
<dbReference type="VEuPathDB" id="FungiDB:PHYBLDRAFT_185561"/>
<dbReference type="GeneID" id="28999998"/>
<dbReference type="InParanoid" id="A0A163EA75"/>
<protein>
    <recommendedName>
        <fullName evidence="2">SAP domain-containing protein</fullName>
    </recommendedName>
</protein>
<gene>
    <name evidence="3" type="ORF">PHYBLDRAFT_185561</name>
</gene>
<feature type="compositionally biased region" description="Polar residues" evidence="1">
    <location>
        <begin position="315"/>
        <end position="327"/>
    </location>
</feature>
<dbReference type="PROSITE" id="PS50800">
    <property type="entry name" value="SAP"/>
    <property type="match status" value="1"/>
</dbReference>
<dbReference type="AlphaFoldDB" id="A0A163EA75"/>
<reference evidence="4" key="1">
    <citation type="submission" date="2015-06" db="EMBL/GenBank/DDBJ databases">
        <title>Expansion of signal transduction pathways in fungi by whole-genome duplication.</title>
        <authorList>
            <consortium name="DOE Joint Genome Institute"/>
            <person name="Corrochano L.M."/>
            <person name="Kuo A."/>
            <person name="Marcet-Houben M."/>
            <person name="Polaino S."/>
            <person name="Salamov A."/>
            <person name="Villalobos J.M."/>
            <person name="Alvarez M.I."/>
            <person name="Avalos J."/>
            <person name="Benito E.P."/>
            <person name="Benoit I."/>
            <person name="Burger G."/>
            <person name="Camino L.P."/>
            <person name="Canovas D."/>
            <person name="Cerda-Olmedo E."/>
            <person name="Cheng J.-F."/>
            <person name="Dominguez A."/>
            <person name="Elias M."/>
            <person name="Eslava A.P."/>
            <person name="Glaser F."/>
            <person name="Grimwood J."/>
            <person name="Gutierrez G."/>
            <person name="Heitman J."/>
            <person name="Henrissat B."/>
            <person name="Iturriaga E.A."/>
            <person name="Lang B.F."/>
            <person name="Lavin J.L."/>
            <person name="Lee S."/>
            <person name="Li W."/>
            <person name="Lindquist E."/>
            <person name="Lopez-Garcia S."/>
            <person name="Luque E.M."/>
            <person name="Marcos A.T."/>
            <person name="Martin J."/>
            <person name="McCluskey K."/>
            <person name="Medina H.R."/>
            <person name="Miralles-Duran A."/>
            <person name="Miyazaki A."/>
            <person name="Munoz-Torres E."/>
            <person name="Oguiza J.A."/>
            <person name="Ohm R."/>
            <person name="Olmedo M."/>
            <person name="Orejas M."/>
            <person name="Ortiz-Castellanos L."/>
            <person name="Pisabarro A.G."/>
            <person name="Rodriguez-Romero J."/>
            <person name="Ruiz-Herrera J."/>
            <person name="Ruiz-Vazquez R."/>
            <person name="Sanz C."/>
            <person name="Schackwitz W."/>
            <person name="Schmutz J."/>
            <person name="Shahriari M."/>
            <person name="Shelest E."/>
            <person name="Silva-Franco F."/>
            <person name="Soanes D."/>
            <person name="Syed K."/>
            <person name="Tagua V.G."/>
            <person name="Talbot N.J."/>
            <person name="Thon M."/>
            <person name="De vries R.P."/>
            <person name="Wiebenga A."/>
            <person name="Yadav J.S."/>
            <person name="Braun E.L."/>
            <person name="Baker S."/>
            <person name="Garre V."/>
            <person name="Horwitz B."/>
            <person name="Torres-Martinez S."/>
            <person name="Idnurm A."/>
            <person name="Herrera-Estrella A."/>
            <person name="Gabaldon T."/>
            <person name="Grigoriev I.V."/>
        </authorList>
    </citation>
    <scope>NUCLEOTIDE SEQUENCE [LARGE SCALE GENOMIC DNA]</scope>
    <source>
        <strain evidence="4">NRRL 1555(-)</strain>
    </source>
</reference>
<feature type="compositionally biased region" description="Basic residues" evidence="1">
    <location>
        <begin position="328"/>
        <end position="337"/>
    </location>
</feature>
<dbReference type="SMART" id="SM00513">
    <property type="entry name" value="SAP"/>
    <property type="match status" value="1"/>
</dbReference>
<dbReference type="RefSeq" id="XP_018295640.1">
    <property type="nucleotide sequence ID" value="XM_018439092.1"/>
</dbReference>
<dbReference type="Gene3D" id="1.10.720.30">
    <property type="entry name" value="SAP domain"/>
    <property type="match status" value="1"/>
</dbReference>
<dbReference type="SUPFAM" id="SSF68906">
    <property type="entry name" value="SAP domain"/>
    <property type="match status" value="1"/>
</dbReference>
<feature type="region of interest" description="Disordered" evidence="1">
    <location>
        <begin position="116"/>
        <end position="144"/>
    </location>
</feature>
<sequence length="601" mass="67004">MAETILLTVPSPKQQMDLIYSNQFTNPHQPPATLMYDTSPTTSHPPKHQFFPATLTSSFSPGSVDDNTSTYDSQSLRFSSSSLPDYYGYHEPFPGFSSPPTHSEQDIQNDISMQDCSQYDPTYATPFNNHVGSSPQPFDFSQKQTSNHYGYELSPIENPFKYLKTLSSQVPDSFMISQSPQSVYSLESNVTPPMDMHQLQPQLIPNMYPEQLAGIDPNQYHQHQHNLAASTSSRLAGHGRSRSHNIVGHTRARRSSSVPPISVQGGIRPRRQNRNSLKAHNHPAAYVINPLSIPAQTRIPILPPVQIERVAPRQHGSSLSQSANNSHRASHNKPSHQKRLDDQLERVNFDDITVSELKDFLRALNLSASGRKADLMGRLKEAHKDMLERRAKKTTPVSPPSPQIESENIKESIHHTQPISIPKATPPVIMAPLSPRKSIPNNRNNISSSIEQVAQEKLLSNPSDIHPVPIIVPSQCPSDFRPNNVSRPSFGHHSMPTSWQDNDTSMLTAPLSTSDYQGYFETAPLQNINPTTYAPIETPESYNYTPTTCMPVDTTMQLNPSMPIDTNLNSQVGGVSISDMSPLENGVWDENMFNFFTNFQS</sequence>
<keyword evidence="4" id="KW-1185">Reference proteome</keyword>
<dbReference type="Proteomes" id="UP000077315">
    <property type="component" value="Unassembled WGS sequence"/>
</dbReference>
<dbReference type="OrthoDB" id="445357at2759"/>
<evidence type="ECO:0000259" key="2">
    <source>
        <dbReference type="PROSITE" id="PS50800"/>
    </source>
</evidence>
<organism evidence="3 4">
    <name type="scientific">Phycomyces blakesleeanus (strain ATCC 8743b / DSM 1359 / FGSC 10004 / NBRC 33097 / NRRL 1555)</name>
    <dbReference type="NCBI Taxonomy" id="763407"/>
    <lineage>
        <taxon>Eukaryota</taxon>
        <taxon>Fungi</taxon>
        <taxon>Fungi incertae sedis</taxon>
        <taxon>Mucoromycota</taxon>
        <taxon>Mucoromycotina</taxon>
        <taxon>Mucoromycetes</taxon>
        <taxon>Mucorales</taxon>
        <taxon>Phycomycetaceae</taxon>
        <taxon>Phycomyces</taxon>
    </lineage>
</organism>
<feature type="compositionally biased region" description="Basic residues" evidence="1">
    <location>
        <begin position="268"/>
        <end position="281"/>
    </location>
</feature>
<feature type="region of interest" description="Disordered" evidence="1">
    <location>
        <begin position="228"/>
        <end position="281"/>
    </location>
</feature>
<feature type="region of interest" description="Disordered" evidence="1">
    <location>
        <begin position="312"/>
        <end position="342"/>
    </location>
</feature>
<evidence type="ECO:0000313" key="3">
    <source>
        <dbReference type="EMBL" id="OAD77600.1"/>
    </source>
</evidence>
<dbReference type="Pfam" id="PF02037">
    <property type="entry name" value="SAP"/>
    <property type="match status" value="1"/>
</dbReference>
<dbReference type="STRING" id="763407.A0A163EA75"/>
<dbReference type="InterPro" id="IPR036361">
    <property type="entry name" value="SAP_dom_sf"/>
</dbReference>
<feature type="domain" description="SAP" evidence="2">
    <location>
        <begin position="349"/>
        <end position="383"/>
    </location>
</feature>
<dbReference type="EMBL" id="KV440974">
    <property type="protein sequence ID" value="OAD77600.1"/>
    <property type="molecule type" value="Genomic_DNA"/>
</dbReference>
<dbReference type="InterPro" id="IPR003034">
    <property type="entry name" value="SAP_dom"/>
</dbReference>
<evidence type="ECO:0000313" key="4">
    <source>
        <dbReference type="Proteomes" id="UP000077315"/>
    </source>
</evidence>
<evidence type="ECO:0000256" key="1">
    <source>
        <dbReference type="SAM" id="MobiDB-lite"/>
    </source>
</evidence>
<proteinExistence type="predicted"/>
<accession>A0A163EA75</accession>